<dbReference type="Pfam" id="PF00755">
    <property type="entry name" value="Carn_acyltransf"/>
    <property type="match status" value="1"/>
</dbReference>
<gene>
    <name evidence="10" type="ORF">FCC1311_043171</name>
</gene>
<evidence type="ECO:0000256" key="6">
    <source>
        <dbReference type="ARBA" id="ARBA00023315"/>
    </source>
</evidence>
<reference evidence="10 11" key="1">
    <citation type="submission" date="2017-12" db="EMBL/GenBank/DDBJ databases">
        <title>Sequencing, de novo assembly and annotation of complete genome of a new Thraustochytrid species, strain FCC1311.</title>
        <authorList>
            <person name="Sedici K."/>
            <person name="Godart F."/>
            <person name="Aiese Cigliano R."/>
            <person name="Sanseverino W."/>
            <person name="Barakat M."/>
            <person name="Ortet P."/>
            <person name="Marechal E."/>
            <person name="Cagnac O."/>
            <person name="Amato A."/>
        </authorList>
    </citation>
    <scope>NUCLEOTIDE SEQUENCE [LARGE SCALE GENOMIC DNA]</scope>
</reference>
<dbReference type="EMBL" id="BEYU01000035">
    <property type="protein sequence ID" value="GBG27714.1"/>
    <property type="molecule type" value="Genomic_DNA"/>
</dbReference>
<evidence type="ECO:0000259" key="9">
    <source>
        <dbReference type="Pfam" id="PF00755"/>
    </source>
</evidence>
<comment type="similarity">
    <text evidence="1 8">Belongs to the carnitine/choline acetyltransferase family.</text>
</comment>
<evidence type="ECO:0000256" key="8">
    <source>
        <dbReference type="RuleBase" id="RU003801"/>
    </source>
</evidence>
<accession>A0A2R5GIL4</accession>
<evidence type="ECO:0000256" key="3">
    <source>
        <dbReference type="ARBA" id="ARBA00022679"/>
    </source>
</evidence>
<evidence type="ECO:0000256" key="4">
    <source>
        <dbReference type="ARBA" id="ARBA00022832"/>
    </source>
</evidence>
<evidence type="ECO:0000256" key="5">
    <source>
        <dbReference type="ARBA" id="ARBA00023098"/>
    </source>
</evidence>
<dbReference type="InterPro" id="IPR042572">
    <property type="entry name" value="Carn_acyl_trans_N"/>
</dbReference>
<keyword evidence="2" id="KW-0813">Transport</keyword>
<evidence type="ECO:0000256" key="7">
    <source>
        <dbReference type="PIRSR" id="PIRSR600542-1"/>
    </source>
</evidence>
<dbReference type="Gene3D" id="3.30.559.10">
    <property type="entry name" value="Chloramphenicol acetyltransferase-like domain"/>
    <property type="match status" value="1"/>
</dbReference>
<name>A0A2R5GIL4_9STRA</name>
<dbReference type="InterPro" id="IPR023213">
    <property type="entry name" value="CAT-like_dom_sf"/>
</dbReference>
<evidence type="ECO:0000256" key="1">
    <source>
        <dbReference type="ARBA" id="ARBA00005232"/>
    </source>
</evidence>
<dbReference type="InParanoid" id="A0A2R5GIL4"/>
<evidence type="ECO:0000313" key="10">
    <source>
        <dbReference type="EMBL" id="GBG27714.1"/>
    </source>
</evidence>
<dbReference type="InterPro" id="IPR042231">
    <property type="entry name" value="Cho/carn_acyl_trans_2"/>
</dbReference>
<evidence type="ECO:0000256" key="2">
    <source>
        <dbReference type="ARBA" id="ARBA00022448"/>
    </source>
</evidence>
<dbReference type="GO" id="GO:0006635">
    <property type="term" value="P:fatty acid beta-oxidation"/>
    <property type="evidence" value="ECO:0007669"/>
    <property type="project" value="TreeGrafter"/>
</dbReference>
<keyword evidence="4" id="KW-0276">Fatty acid metabolism</keyword>
<feature type="domain" description="Choline/carnitine acyltransferase" evidence="9">
    <location>
        <begin position="58"/>
        <end position="664"/>
    </location>
</feature>
<protein>
    <submittedName>
        <fullName evidence="10">Carnitine O-palmitoyltransferase 2, mitochondrial</fullName>
    </submittedName>
</protein>
<evidence type="ECO:0000313" key="11">
    <source>
        <dbReference type="Proteomes" id="UP000241890"/>
    </source>
</evidence>
<dbReference type="PANTHER" id="PTHR22589:SF16">
    <property type="entry name" value="CARNITINE O-PALMITOYLTRANSFERASE 2, MITOCHONDRIAL"/>
    <property type="match status" value="1"/>
</dbReference>
<organism evidence="10 11">
    <name type="scientific">Hondaea fermentalgiana</name>
    <dbReference type="NCBI Taxonomy" id="2315210"/>
    <lineage>
        <taxon>Eukaryota</taxon>
        <taxon>Sar</taxon>
        <taxon>Stramenopiles</taxon>
        <taxon>Bigyra</taxon>
        <taxon>Labyrinthulomycetes</taxon>
        <taxon>Thraustochytrida</taxon>
        <taxon>Thraustochytriidae</taxon>
        <taxon>Hondaea</taxon>
    </lineage>
</organism>
<dbReference type="PANTHER" id="PTHR22589">
    <property type="entry name" value="CARNITINE O-ACYLTRANSFERASE"/>
    <property type="match status" value="1"/>
</dbReference>
<sequence length="677" mass="74832">MTMMMSSLTATATRRGAAKRAVATASRMGVRAMGTLPPYLHETKIPTFHFQDSLPKLKVPKLEETLEKYEYFTKPMVSEEEFEQTRKAVAEFKSGAGPSLQEELIALDKKEYSSFYNQMWFDMYLKSRDPLPLNFNPQLTFVDETDPKKMDQAARTANLLGSSLRFYRTLEDGKLIPDIFHIEPKRSQTRTYEMVCSMLPRQLSFYGSYYFNAYPLDMSQYKGLFSSTRIPHQGRDEIRKFSAAQSKHVVVQRGTAFYTVQVLNDDMSIVDHETLERSIRSILQDDKNANAQPPLGALTTMERDAWADARLALEKNPANKATLEAIDSALFAVCLDEAKPESYQEIAGVMLHGNGRNRWFDKSFQLIVAANGKACVNFEHAWGDGVAVLRYFNEIHTDATAVPAREPVVSGIPEVVASGPSGADAGAGPAAAGVGVPKRLHIDFDGDLTSRVEKAGKDFDAVVSKLEVGTFETETFSKKSLKDLNVGGDGFMQMGFQLAHERCNGFTPATYESASTAAFKHGRTETIRSATPEAAAFAKAFCNDSVSDEERAKLLRTAIKRHGSITKDALMGKGMDRHLFALRVLAEQRDANRLPAIYTDKAYQVINKIILSTSTLSSDALFAGGFGPVNQDCYALAYGISNVGARTAVATYGLGSQNFADELEKAYQDMIEVLKKA</sequence>
<dbReference type="Gene3D" id="1.10.275.20">
    <property type="entry name" value="Choline/Carnitine o-acyltransferase"/>
    <property type="match status" value="1"/>
</dbReference>
<dbReference type="Gene3D" id="1.20.1280.180">
    <property type="match status" value="1"/>
</dbReference>
<dbReference type="PROSITE" id="PS00440">
    <property type="entry name" value="ACYLTRANSF_C_2"/>
    <property type="match status" value="1"/>
</dbReference>
<dbReference type="Proteomes" id="UP000241890">
    <property type="component" value="Unassembled WGS sequence"/>
</dbReference>
<dbReference type="AlphaFoldDB" id="A0A2R5GIL4"/>
<dbReference type="InterPro" id="IPR039551">
    <property type="entry name" value="Cho/carn_acyl_trans"/>
</dbReference>
<keyword evidence="11" id="KW-1185">Reference proteome</keyword>
<dbReference type="InterPro" id="IPR000542">
    <property type="entry name" value="Carn_acyl_trans"/>
</dbReference>
<dbReference type="SUPFAM" id="SSF52777">
    <property type="entry name" value="CoA-dependent acyltransferases"/>
    <property type="match status" value="2"/>
</dbReference>
<keyword evidence="3 8" id="KW-0808">Transferase</keyword>
<comment type="caution">
    <text evidence="10">The sequence shown here is derived from an EMBL/GenBank/DDBJ whole genome shotgun (WGS) entry which is preliminary data.</text>
</comment>
<dbReference type="GO" id="GO:0004095">
    <property type="term" value="F:carnitine O-palmitoyltransferase activity"/>
    <property type="evidence" value="ECO:0007669"/>
    <property type="project" value="TreeGrafter"/>
</dbReference>
<feature type="active site" description="Proton acceptor" evidence="7">
    <location>
        <position position="380"/>
    </location>
</feature>
<dbReference type="GO" id="GO:0005739">
    <property type="term" value="C:mitochondrion"/>
    <property type="evidence" value="ECO:0007669"/>
    <property type="project" value="TreeGrafter"/>
</dbReference>
<keyword evidence="5" id="KW-0443">Lipid metabolism</keyword>
<proteinExistence type="inferred from homology"/>
<dbReference type="Gene3D" id="3.30.559.70">
    <property type="entry name" value="Choline/Carnitine o-acyltransferase, domain 2"/>
    <property type="match status" value="1"/>
</dbReference>
<keyword evidence="6 8" id="KW-0012">Acyltransferase</keyword>
<dbReference type="OrthoDB" id="240216at2759"/>